<dbReference type="GO" id="GO:0051539">
    <property type="term" value="F:4 iron, 4 sulfur cluster binding"/>
    <property type="evidence" value="ECO:0007669"/>
    <property type="project" value="UniProtKB-KW"/>
</dbReference>
<keyword evidence="6" id="KW-0479">Metal-binding</keyword>
<evidence type="ECO:0000256" key="5">
    <source>
        <dbReference type="ARBA" id="ARBA00022485"/>
    </source>
</evidence>
<name>A0A6J6WX42_9ZZZZ</name>
<dbReference type="AlphaFoldDB" id="A0A6J6WX42"/>
<evidence type="ECO:0000256" key="7">
    <source>
        <dbReference type="ARBA" id="ARBA00022763"/>
    </source>
</evidence>
<accession>A0A6J6WX42</accession>
<dbReference type="InterPro" id="IPR051536">
    <property type="entry name" value="UDG_Type-4/5"/>
</dbReference>
<evidence type="ECO:0000313" key="13">
    <source>
        <dbReference type="EMBL" id="CAB4788345.1"/>
    </source>
</evidence>
<sequence length="178" mass="18849">MDIHSANECTRCALSETRTTVVFGSGSLDAALIVIGEAPGKSEDEGGAPFIGRSGQLLFSLIAEELTMPREDCYVTNVVKCRPPENRTPLAPEIAACAPWLEAQRSMWSGKVVLTLGLTAARAMTGSKAAMKDLHGVPVVRDHLTIVPTYHPAAALRQGPSVVAVMRADLAVVRGLLS</sequence>
<evidence type="ECO:0000256" key="11">
    <source>
        <dbReference type="ARBA" id="ARBA00023204"/>
    </source>
</evidence>
<evidence type="ECO:0000256" key="9">
    <source>
        <dbReference type="ARBA" id="ARBA00023004"/>
    </source>
</evidence>
<evidence type="ECO:0000256" key="10">
    <source>
        <dbReference type="ARBA" id="ARBA00023014"/>
    </source>
</evidence>
<dbReference type="PANTHER" id="PTHR33693">
    <property type="entry name" value="TYPE-5 URACIL-DNA GLYCOSYLASE"/>
    <property type="match status" value="1"/>
</dbReference>
<organism evidence="13">
    <name type="scientific">freshwater metagenome</name>
    <dbReference type="NCBI Taxonomy" id="449393"/>
    <lineage>
        <taxon>unclassified sequences</taxon>
        <taxon>metagenomes</taxon>
        <taxon>ecological metagenomes</taxon>
    </lineage>
</organism>
<evidence type="ECO:0000256" key="3">
    <source>
        <dbReference type="ARBA" id="ARBA00012030"/>
    </source>
</evidence>
<keyword evidence="10" id="KW-0411">Iron-sulfur</keyword>
<evidence type="ECO:0000256" key="4">
    <source>
        <dbReference type="ARBA" id="ARBA00019403"/>
    </source>
</evidence>
<evidence type="ECO:0000259" key="12">
    <source>
        <dbReference type="SMART" id="SM00986"/>
    </source>
</evidence>
<dbReference type="GO" id="GO:0004844">
    <property type="term" value="F:uracil DNA N-glycosylase activity"/>
    <property type="evidence" value="ECO:0007669"/>
    <property type="project" value="UniProtKB-EC"/>
</dbReference>
<dbReference type="InterPro" id="IPR036895">
    <property type="entry name" value="Uracil-DNA_glycosylase-like_sf"/>
</dbReference>
<comment type="similarity">
    <text evidence="2">Belongs to the uracil-DNA glycosylase (UDG) superfamily. Type 4 (UDGa) family.</text>
</comment>
<dbReference type="EC" id="3.2.2.27" evidence="3"/>
<reference evidence="13" key="1">
    <citation type="submission" date="2020-05" db="EMBL/GenBank/DDBJ databases">
        <authorList>
            <person name="Chiriac C."/>
            <person name="Salcher M."/>
            <person name="Ghai R."/>
            <person name="Kavagutti S V."/>
        </authorList>
    </citation>
    <scope>NUCLEOTIDE SEQUENCE</scope>
</reference>
<dbReference type="Pfam" id="PF03167">
    <property type="entry name" value="UDG"/>
    <property type="match status" value="1"/>
</dbReference>
<evidence type="ECO:0000256" key="6">
    <source>
        <dbReference type="ARBA" id="ARBA00022723"/>
    </source>
</evidence>
<keyword evidence="5" id="KW-0004">4Fe-4S</keyword>
<dbReference type="EMBL" id="CAFAAB010000111">
    <property type="protein sequence ID" value="CAB4788345.1"/>
    <property type="molecule type" value="Genomic_DNA"/>
</dbReference>
<dbReference type="NCBIfam" id="TIGR00758">
    <property type="entry name" value="UDG_fam4"/>
    <property type="match status" value="1"/>
</dbReference>
<dbReference type="InterPro" id="IPR005273">
    <property type="entry name" value="Ura-DNA_glyco_family4"/>
</dbReference>
<feature type="domain" description="Uracil-DNA glycosylase-like" evidence="12">
    <location>
        <begin position="23"/>
        <end position="171"/>
    </location>
</feature>
<proteinExistence type="inferred from homology"/>
<dbReference type="GO" id="GO:0046872">
    <property type="term" value="F:metal ion binding"/>
    <property type="evidence" value="ECO:0007669"/>
    <property type="project" value="UniProtKB-KW"/>
</dbReference>
<dbReference type="SUPFAM" id="SSF52141">
    <property type="entry name" value="Uracil-DNA glycosylase-like"/>
    <property type="match status" value="1"/>
</dbReference>
<dbReference type="GO" id="GO:0006281">
    <property type="term" value="P:DNA repair"/>
    <property type="evidence" value="ECO:0007669"/>
    <property type="project" value="UniProtKB-KW"/>
</dbReference>
<dbReference type="Gene3D" id="3.40.470.10">
    <property type="entry name" value="Uracil-DNA glycosylase-like domain"/>
    <property type="match status" value="1"/>
</dbReference>
<dbReference type="SMART" id="SM00986">
    <property type="entry name" value="UDG"/>
    <property type="match status" value="1"/>
</dbReference>
<dbReference type="CDD" id="cd10030">
    <property type="entry name" value="UDG-F4_TTUDGA_SPO1dp_like"/>
    <property type="match status" value="1"/>
</dbReference>
<dbReference type="SMART" id="SM00987">
    <property type="entry name" value="UreE_C"/>
    <property type="match status" value="1"/>
</dbReference>
<dbReference type="PANTHER" id="PTHR33693:SF1">
    <property type="entry name" value="TYPE-4 URACIL-DNA GLYCOSYLASE"/>
    <property type="match status" value="1"/>
</dbReference>
<protein>
    <recommendedName>
        <fullName evidence="4">Type-4 uracil-DNA glycosylase</fullName>
        <ecNumber evidence="3">3.2.2.27</ecNumber>
    </recommendedName>
</protein>
<evidence type="ECO:0000256" key="2">
    <source>
        <dbReference type="ARBA" id="ARBA00006521"/>
    </source>
</evidence>
<gene>
    <name evidence="13" type="ORF">UFOPK2958_00974</name>
</gene>
<keyword evidence="8" id="KW-0378">Hydrolase</keyword>
<keyword evidence="7" id="KW-0227">DNA damage</keyword>
<keyword evidence="11" id="KW-0234">DNA repair</keyword>
<evidence type="ECO:0000256" key="8">
    <source>
        <dbReference type="ARBA" id="ARBA00022801"/>
    </source>
</evidence>
<comment type="catalytic activity">
    <reaction evidence="1">
        <text>Hydrolyzes single-stranded DNA or mismatched double-stranded DNA and polynucleotides, releasing free uracil.</text>
        <dbReference type="EC" id="3.2.2.27"/>
    </reaction>
</comment>
<keyword evidence="9" id="KW-0408">Iron</keyword>
<dbReference type="InterPro" id="IPR005122">
    <property type="entry name" value="Uracil-DNA_glycosylase-like"/>
</dbReference>
<evidence type="ECO:0000256" key="1">
    <source>
        <dbReference type="ARBA" id="ARBA00001400"/>
    </source>
</evidence>